<dbReference type="InterPro" id="IPR014284">
    <property type="entry name" value="RNA_pol_sigma-70_dom"/>
</dbReference>
<dbReference type="Gene3D" id="1.10.10.10">
    <property type="entry name" value="Winged helix-like DNA-binding domain superfamily/Winged helix DNA-binding domain"/>
    <property type="match status" value="1"/>
</dbReference>
<dbReference type="Gene3D" id="1.10.1740.10">
    <property type="match status" value="1"/>
</dbReference>
<name>A0ABV1HJJ9_9FIRM</name>
<comment type="similarity">
    <text evidence="1">Belongs to the sigma-70 factor family. ECF subfamily.</text>
</comment>
<dbReference type="RefSeq" id="WP_349228780.1">
    <property type="nucleotide sequence ID" value="NZ_JBBMFJ010000006.1"/>
</dbReference>
<dbReference type="Pfam" id="PF08281">
    <property type="entry name" value="Sigma70_r4_2"/>
    <property type="match status" value="1"/>
</dbReference>
<dbReference type="InterPro" id="IPR007627">
    <property type="entry name" value="RNA_pol_sigma70_r2"/>
</dbReference>
<dbReference type="NCBIfam" id="TIGR02937">
    <property type="entry name" value="sigma70-ECF"/>
    <property type="match status" value="1"/>
</dbReference>
<dbReference type="InterPro" id="IPR013324">
    <property type="entry name" value="RNA_pol_sigma_r3/r4-like"/>
</dbReference>
<evidence type="ECO:0000259" key="5">
    <source>
        <dbReference type="Pfam" id="PF04542"/>
    </source>
</evidence>
<reference evidence="7 8" key="1">
    <citation type="submission" date="2024-03" db="EMBL/GenBank/DDBJ databases">
        <title>Human intestinal bacterial collection.</title>
        <authorList>
            <person name="Pauvert C."/>
            <person name="Hitch T.C.A."/>
            <person name="Clavel T."/>
        </authorList>
    </citation>
    <scope>NUCLEOTIDE SEQUENCE [LARGE SCALE GENOMIC DNA]</scope>
    <source>
        <strain evidence="7 8">CLA-AP-H27</strain>
    </source>
</reference>
<evidence type="ECO:0000313" key="8">
    <source>
        <dbReference type="Proteomes" id="UP001437460"/>
    </source>
</evidence>
<accession>A0ABV1HJJ9</accession>
<sequence length="238" mass="27580">MEMILSWANLHRTGMRCHPEAWWKRMLSACFLAFAKAGLSGEAENRKVQTRKAQTRNVVSAGGRAAASGNAEENIAQNAEQFSRNAERLLDTFGNAVLRMAYSYLHNMSDAEEILQETLIKYLTVQPELQGPEHEKAWLLRVAANLSKNRLDYNRLRDTDELEETLVSQEREDLSFLWEAVKQLPDANREVIHLFYYEGYPTAQIATILNRRESTVRSDLRRGRERLKKILKEEYDFE</sequence>
<dbReference type="InterPro" id="IPR013249">
    <property type="entry name" value="RNA_pol_sigma70_r4_t2"/>
</dbReference>
<keyword evidence="2" id="KW-0805">Transcription regulation</keyword>
<proteinExistence type="inferred from homology"/>
<organism evidence="7 8">
    <name type="scientific">Ventrimonas faecis</name>
    <dbReference type="NCBI Taxonomy" id="3133170"/>
    <lineage>
        <taxon>Bacteria</taxon>
        <taxon>Bacillati</taxon>
        <taxon>Bacillota</taxon>
        <taxon>Clostridia</taxon>
        <taxon>Lachnospirales</taxon>
        <taxon>Lachnospiraceae</taxon>
        <taxon>Ventrimonas</taxon>
    </lineage>
</organism>
<keyword evidence="8" id="KW-1185">Reference proteome</keyword>
<dbReference type="PANTHER" id="PTHR43133:SF60">
    <property type="entry name" value="RNA POLYMERASE SIGMA FACTOR SIGV"/>
    <property type="match status" value="1"/>
</dbReference>
<feature type="domain" description="RNA polymerase sigma-70 region 2" evidence="5">
    <location>
        <begin position="91"/>
        <end position="153"/>
    </location>
</feature>
<evidence type="ECO:0000256" key="4">
    <source>
        <dbReference type="ARBA" id="ARBA00023163"/>
    </source>
</evidence>
<evidence type="ECO:0000256" key="2">
    <source>
        <dbReference type="ARBA" id="ARBA00023015"/>
    </source>
</evidence>
<dbReference type="InterPro" id="IPR013325">
    <property type="entry name" value="RNA_pol_sigma_r2"/>
</dbReference>
<gene>
    <name evidence="7" type="ORF">WMO41_04790</name>
</gene>
<evidence type="ECO:0000259" key="6">
    <source>
        <dbReference type="Pfam" id="PF08281"/>
    </source>
</evidence>
<dbReference type="PANTHER" id="PTHR43133">
    <property type="entry name" value="RNA POLYMERASE ECF-TYPE SIGMA FACTO"/>
    <property type="match status" value="1"/>
</dbReference>
<keyword evidence="3" id="KW-0731">Sigma factor</keyword>
<dbReference type="SUPFAM" id="SSF88659">
    <property type="entry name" value="Sigma3 and sigma4 domains of RNA polymerase sigma factors"/>
    <property type="match status" value="1"/>
</dbReference>
<dbReference type="Pfam" id="PF04542">
    <property type="entry name" value="Sigma70_r2"/>
    <property type="match status" value="1"/>
</dbReference>
<dbReference type="EMBL" id="JBBMFJ010000006">
    <property type="protein sequence ID" value="MEQ2562482.1"/>
    <property type="molecule type" value="Genomic_DNA"/>
</dbReference>
<evidence type="ECO:0000313" key="7">
    <source>
        <dbReference type="EMBL" id="MEQ2562482.1"/>
    </source>
</evidence>
<dbReference type="SUPFAM" id="SSF88946">
    <property type="entry name" value="Sigma2 domain of RNA polymerase sigma factors"/>
    <property type="match status" value="1"/>
</dbReference>
<dbReference type="InterPro" id="IPR039425">
    <property type="entry name" value="RNA_pol_sigma-70-like"/>
</dbReference>
<feature type="domain" description="RNA polymerase sigma factor 70 region 4 type 2" evidence="6">
    <location>
        <begin position="177"/>
        <end position="227"/>
    </location>
</feature>
<evidence type="ECO:0000256" key="1">
    <source>
        <dbReference type="ARBA" id="ARBA00010641"/>
    </source>
</evidence>
<dbReference type="InterPro" id="IPR036388">
    <property type="entry name" value="WH-like_DNA-bd_sf"/>
</dbReference>
<comment type="caution">
    <text evidence="7">The sequence shown here is derived from an EMBL/GenBank/DDBJ whole genome shotgun (WGS) entry which is preliminary data.</text>
</comment>
<protein>
    <submittedName>
        <fullName evidence="7">Sigma-70 family RNA polymerase sigma factor</fullName>
    </submittedName>
</protein>
<dbReference type="CDD" id="cd06171">
    <property type="entry name" value="Sigma70_r4"/>
    <property type="match status" value="1"/>
</dbReference>
<dbReference type="Proteomes" id="UP001437460">
    <property type="component" value="Unassembled WGS sequence"/>
</dbReference>
<evidence type="ECO:0000256" key="3">
    <source>
        <dbReference type="ARBA" id="ARBA00023082"/>
    </source>
</evidence>
<keyword evidence="4" id="KW-0804">Transcription</keyword>